<evidence type="ECO:0000256" key="6">
    <source>
        <dbReference type="ARBA" id="ARBA00023014"/>
    </source>
</evidence>
<dbReference type="RefSeq" id="WP_330435260.1">
    <property type="nucleotide sequence ID" value="NZ_JAZDUF010000007.1"/>
</dbReference>
<proteinExistence type="predicted"/>
<evidence type="ECO:0000256" key="5">
    <source>
        <dbReference type="ARBA" id="ARBA00023004"/>
    </source>
</evidence>
<dbReference type="PROSITE" id="PS51918">
    <property type="entry name" value="RADICAL_SAM"/>
    <property type="match status" value="1"/>
</dbReference>
<keyword evidence="2" id="KW-0004">4Fe-4S</keyword>
<evidence type="ECO:0000256" key="4">
    <source>
        <dbReference type="ARBA" id="ARBA00022723"/>
    </source>
</evidence>
<dbReference type="InterPro" id="IPR013785">
    <property type="entry name" value="Aldolase_TIM"/>
</dbReference>
<keyword evidence="3" id="KW-0949">S-adenosyl-L-methionine</keyword>
<comment type="caution">
    <text evidence="8">The sequence shown here is derived from an EMBL/GenBank/DDBJ whole genome shotgun (WGS) entry which is preliminary data.</text>
</comment>
<evidence type="ECO:0000259" key="7">
    <source>
        <dbReference type="PROSITE" id="PS51918"/>
    </source>
</evidence>
<keyword evidence="4" id="KW-0479">Metal-binding</keyword>
<dbReference type="PANTHER" id="PTHR43076:SF1">
    <property type="entry name" value="LIPOYL SYNTHASE 2"/>
    <property type="match status" value="1"/>
</dbReference>
<name>A0ABU7MI00_9ACTN</name>
<dbReference type="Proteomes" id="UP001347146">
    <property type="component" value="Unassembled WGS sequence"/>
</dbReference>
<feature type="domain" description="Radical SAM core" evidence="7">
    <location>
        <begin position="31"/>
        <end position="289"/>
    </location>
</feature>
<dbReference type="InterPro" id="IPR007197">
    <property type="entry name" value="rSAM"/>
</dbReference>
<gene>
    <name evidence="8" type="ORF">VZC37_20605</name>
</gene>
<dbReference type="InterPro" id="IPR058240">
    <property type="entry name" value="rSAM_sf"/>
</dbReference>
<sequence length="374" mass="39981">MVLREWARDAHAAVEAAREALRHVADDPASLTDDEWVALLGASGAELDELCALADAARRAVTPADTLTFVVNRNLDTAVVAGGRTDVPTVTELVDEAWRLGATEICLQGPLPADAPADGYLRLIEEIHAAAPTMHLHGFRPPEVRDAAARMGVSVADFLRSAHSAGLGSVPGTAAQILDDDVRAHLSGGDVLGVADWVSTIETAHHVGLFSTATMLYGHVETPRHQVAHLRILAEIQSRTGGLTELILMPLLPENVPPHRRGEAARTVSQRETRAVHAVARLLLHGSIDHLQVAWTKHDPQTTGVLLDGGVDDLGGLLIDGDLMPEAGQEAGRVLQVDELVDIADRAGRTPRQRTTGYSDPPADRILAIPQVRR</sequence>
<evidence type="ECO:0000313" key="9">
    <source>
        <dbReference type="Proteomes" id="UP001347146"/>
    </source>
</evidence>
<dbReference type="InterPro" id="IPR034405">
    <property type="entry name" value="F420"/>
</dbReference>
<dbReference type="SUPFAM" id="SSF102114">
    <property type="entry name" value="Radical SAM enzymes"/>
    <property type="match status" value="1"/>
</dbReference>
<comment type="cofactor">
    <cofactor evidence="1">
        <name>[4Fe-4S] cluster</name>
        <dbReference type="ChEBI" id="CHEBI:49883"/>
    </cofactor>
</comment>
<evidence type="ECO:0000256" key="2">
    <source>
        <dbReference type="ARBA" id="ARBA00022485"/>
    </source>
</evidence>
<keyword evidence="9" id="KW-1185">Reference proteome</keyword>
<evidence type="ECO:0000313" key="8">
    <source>
        <dbReference type="EMBL" id="MEE3852753.1"/>
    </source>
</evidence>
<dbReference type="EMBL" id="JAZDUF010000007">
    <property type="protein sequence ID" value="MEE3852753.1"/>
    <property type="molecule type" value="Genomic_DNA"/>
</dbReference>
<reference evidence="8 9" key="1">
    <citation type="submission" date="2024-01" db="EMBL/GenBank/DDBJ databases">
        <title>Draft genome sequence of Gordonia sp. LSe1-13.</title>
        <authorList>
            <person name="Suphannarot A."/>
            <person name="Mingma R."/>
        </authorList>
    </citation>
    <scope>NUCLEOTIDE SEQUENCE [LARGE SCALE GENOMIC DNA]</scope>
    <source>
        <strain evidence="8 9">LSe1-13</strain>
    </source>
</reference>
<dbReference type="Gene3D" id="3.20.20.70">
    <property type="entry name" value="Aldolase class I"/>
    <property type="match status" value="1"/>
</dbReference>
<accession>A0ABU7MI00</accession>
<keyword evidence="5" id="KW-0408">Iron</keyword>
<evidence type="ECO:0000256" key="3">
    <source>
        <dbReference type="ARBA" id="ARBA00022691"/>
    </source>
</evidence>
<protein>
    <submittedName>
        <fullName evidence="8">FO synthase</fullName>
    </submittedName>
</protein>
<organism evidence="8 9">
    <name type="scientific">Gordonia sesuvii</name>
    <dbReference type="NCBI Taxonomy" id="3116777"/>
    <lineage>
        <taxon>Bacteria</taxon>
        <taxon>Bacillati</taxon>
        <taxon>Actinomycetota</taxon>
        <taxon>Actinomycetes</taxon>
        <taxon>Mycobacteriales</taxon>
        <taxon>Gordoniaceae</taxon>
        <taxon>Gordonia</taxon>
    </lineage>
</organism>
<dbReference type="PANTHER" id="PTHR43076">
    <property type="entry name" value="FO SYNTHASE (COFH)"/>
    <property type="match status" value="1"/>
</dbReference>
<evidence type="ECO:0000256" key="1">
    <source>
        <dbReference type="ARBA" id="ARBA00001966"/>
    </source>
</evidence>
<keyword evidence="6" id="KW-0411">Iron-sulfur</keyword>